<proteinExistence type="predicted"/>
<reference evidence="4" key="2">
    <citation type="submission" date="2025-09" db="UniProtKB">
        <authorList>
            <consortium name="Ensembl"/>
        </authorList>
    </citation>
    <scope>IDENTIFICATION</scope>
</reference>
<accession>A0A8D0GNW8</accession>
<feature type="signal peptide" evidence="3">
    <location>
        <begin position="1"/>
        <end position="19"/>
    </location>
</feature>
<keyword evidence="3" id="KW-0732">Signal</keyword>
<dbReference type="Ensembl" id="ENSSPUT00000008548.1">
    <property type="protein sequence ID" value="ENSSPUP00000008022.1"/>
    <property type="gene ID" value="ENSSPUG00000006214.1"/>
</dbReference>
<sequence>MLHVIIWQFLLAILDSEDATITDVESKDVVVPENRAVPSNRINPVAGVESVTESHGESSHSTVLYSVLVPICAVGLIIAVVFAVVKFRLLKTSDLVSVGSYRTNISMSEFENAREYGAKDNVCMNKPQETQLGGVDEFITSSGSTEETEEPKKAKRSSKEEADIAYTTFLLHSSNLNKQNSPDGTTA</sequence>
<name>A0A8D0GNW8_SPHPU</name>
<feature type="region of interest" description="Disordered" evidence="1">
    <location>
        <begin position="135"/>
        <end position="160"/>
    </location>
</feature>
<evidence type="ECO:0000313" key="5">
    <source>
        <dbReference type="Proteomes" id="UP000694392"/>
    </source>
</evidence>
<organism evidence="4 5">
    <name type="scientific">Sphenodon punctatus</name>
    <name type="common">Tuatara</name>
    <name type="synonym">Hatteria punctata</name>
    <dbReference type="NCBI Taxonomy" id="8508"/>
    <lineage>
        <taxon>Eukaryota</taxon>
        <taxon>Metazoa</taxon>
        <taxon>Chordata</taxon>
        <taxon>Craniata</taxon>
        <taxon>Vertebrata</taxon>
        <taxon>Euteleostomi</taxon>
        <taxon>Lepidosauria</taxon>
        <taxon>Sphenodontia</taxon>
        <taxon>Sphenodontidae</taxon>
        <taxon>Sphenodon</taxon>
    </lineage>
</organism>
<dbReference type="GeneTree" id="ENSGT00940000161667"/>
<evidence type="ECO:0000256" key="3">
    <source>
        <dbReference type="SAM" id="SignalP"/>
    </source>
</evidence>
<feature type="transmembrane region" description="Helical" evidence="2">
    <location>
        <begin position="63"/>
        <end position="85"/>
    </location>
</feature>
<keyword evidence="2" id="KW-1133">Transmembrane helix</keyword>
<keyword evidence="2" id="KW-0812">Transmembrane</keyword>
<protein>
    <submittedName>
        <fullName evidence="4">Uncharacterized protein</fullName>
    </submittedName>
</protein>
<dbReference type="Proteomes" id="UP000694392">
    <property type="component" value="Unplaced"/>
</dbReference>
<evidence type="ECO:0000313" key="4">
    <source>
        <dbReference type="Ensembl" id="ENSSPUP00000008022.1"/>
    </source>
</evidence>
<dbReference type="AlphaFoldDB" id="A0A8D0GNW8"/>
<evidence type="ECO:0000256" key="2">
    <source>
        <dbReference type="SAM" id="Phobius"/>
    </source>
</evidence>
<keyword evidence="5" id="KW-1185">Reference proteome</keyword>
<reference evidence="4" key="1">
    <citation type="submission" date="2025-08" db="UniProtKB">
        <authorList>
            <consortium name="Ensembl"/>
        </authorList>
    </citation>
    <scope>IDENTIFICATION</scope>
</reference>
<evidence type="ECO:0000256" key="1">
    <source>
        <dbReference type="SAM" id="MobiDB-lite"/>
    </source>
</evidence>
<keyword evidence="2" id="KW-0472">Membrane</keyword>
<feature type="chain" id="PRO_5034240979" evidence="3">
    <location>
        <begin position="20"/>
        <end position="187"/>
    </location>
</feature>